<accession>A0A2C9M4Y4</accession>
<protein>
    <submittedName>
        <fullName evidence="1">Uncharacterized protein</fullName>
    </submittedName>
</protein>
<dbReference type="VEuPathDB" id="VectorBase:BGLB038467"/>
<dbReference type="EnsemblMetazoa" id="BGLB038467-RB">
    <property type="protein sequence ID" value="BGLB038467-PB"/>
    <property type="gene ID" value="BGLB038467"/>
</dbReference>
<dbReference type="Proteomes" id="UP000076420">
    <property type="component" value="Unassembled WGS sequence"/>
</dbReference>
<gene>
    <name evidence="1" type="primary">106079764</name>
</gene>
<name>A0A2C9M4Y4_BIOGL</name>
<dbReference type="InterPro" id="IPR009030">
    <property type="entry name" value="Growth_fac_rcpt_cys_sf"/>
</dbReference>
<dbReference type="OrthoDB" id="10005154at2759"/>
<dbReference type="VEuPathDB" id="VectorBase:BGLAX_038241"/>
<evidence type="ECO:0000313" key="1">
    <source>
        <dbReference type="EnsemblMetazoa" id="BGLB038467-PB"/>
    </source>
</evidence>
<dbReference type="AlphaFoldDB" id="A0A2C9M4Y4"/>
<evidence type="ECO:0000313" key="2">
    <source>
        <dbReference type="Proteomes" id="UP000076420"/>
    </source>
</evidence>
<sequence length="117" mass="12796">MSESTDQQECPPMTFGPNCSISCANCKNCDKETGTCSQCSSGFQLEQNHCDKECPDMTFGENCSGNCYSKCGEDCLDRIYGSCSRLSISTLQDLPAKKEVKNIRLDTLNKSDVPLLA</sequence>
<proteinExistence type="predicted"/>
<dbReference type="SUPFAM" id="SSF57184">
    <property type="entry name" value="Growth factor receptor domain"/>
    <property type="match status" value="1"/>
</dbReference>
<dbReference type="Gene3D" id="2.170.300.10">
    <property type="entry name" value="Tie2 ligand-binding domain superfamily"/>
    <property type="match status" value="1"/>
</dbReference>
<organism evidence="1 2">
    <name type="scientific">Biomphalaria glabrata</name>
    <name type="common">Bloodfluke planorb</name>
    <name type="synonym">Freshwater snail</name>
    <dbReference type="NCBI Taxonomy" id="6526"/>
    <lineage>
        <taxon>Eukaryota</taxon>
        <taxon>Metazoa</taxon>
        <taxon>Spiralia</taxon>
        <taxon>Lophotrochozoa</taxon>
        <taxon>Mollusca</taxon>
        <taxon>Gastropoda</taxon>
        <taxon>Heterobranchia</taxon>
        <taxon>Euthyneura</taxon>
        <taxon>Panpulmonata</taxon>
        <taxon>Hygrophila</taxon>
        <taxon>Lymnaeoidea</taxon>
        <taxon>Planorbidae</taxon>
        <taxon>Biomphalaria</taxon>
    </lineage>
</organism>
<reference evidence="1" key="1">
    <citation type="submission" date="2020-05" db="UniProtKB">
        <authorList>
            <consortium name="EnsemblMetazoa"/>
        </authorList>
    </citation>
    <scope>IDENTIFICATION</scope>
    <source>
        <strain evidence="1">BB02</strain>
    </source>
</reference>